<dbReference type="OrthoDB" id="6712627at2"/>
<dbReference type="AlphaFoldDB" id="A0A1T0CBW5"/>
<keyword evidence="2" id="KW-1185">Reference proteome</keyword>
<gene>
    <name evidence="1" type="ORF">B0682_07785</name>
</gene>
<evidence type="ECO:0000313" key="1">
    <source>
        <dbReference type="EMBL" id="OOS19835.1"/>
    </source>
</evidence>
<comment type="caution">
    <text evidence="1">The sequence shown here is derived from an EMBL/GenBank/DDBJ whole genome shotgun (WGS) entry which is preliminary data.</text>
</comment>
<reference evidence="1 2" key="1">
    <citation type="submission" date="2017-02" db="EMBL/GenBank/DDBJ databases">
        <title>Draft genome sequence of Moraxella lincolnii CCUG 9405T type strain.</title>
        <authorList>
            <person name="Salva-Serra F."/>
            <person name="Engstrom-Jakobsson H."/>
            <person name="Thorell K."/>
            <person name="Jaen-Luchoro D."/>
            <person name="Gonzales-Siles L."/>
            <person name="Karlsson R."/>
            <person name="Yazdan S."/>
            <person name="Boulund F."/>
            <person name="Johnning A."/>
            <person name="Engstrand L."/>
            <person name="Kristiansson E."/>
            <person name="Moore E."/>
        </authorList>
    </citation>
    <scope>NUCLEOTIDE SEQUENCE [LARGE SCALE GENOMIC DNA]</scope>
    <source>
        <strain evidence="1 2">CCUG 9405</strain>
    </source>
</reference>
<dbReference type="Proteomes" id="UP000191094">
    <property type="component" value="Unassembled WGS sequence"/>
</dbReference>
<accession>A0A1T0CBW5</accession>
<organism evidence="1 2">
    <name type="scientific">Lwoffella lincolnii</name>
    <dbReference type="NCBI Taxonomy" id="90241"/>
    <lineage>
        <taxon>Bacteria</taxon>
        <taxon>Pseudomonadati</taxon>
        <taxon>Pseudomonadota</taxon>
        <taxon>Gammaproteobacteria</taxon>
        <taxon>Moraxellales</taxon>
        <taxon>Moraxellaceae</taxon>
        <taxon>Lwoffella</taxon>
    </lineage>
</organism>
<evidence type="ECO:0008006" key="3">
    <source>
        <dbReference type="Google" id="ProtNLM"/>
    </source>
</evidence>
<proteinExistence type="predicted"/>
<protein>
    <recommendedName>
        <fullName evidence="3">Chemotaxis protein</fullName>
    </recommendedName>
</protein>
<evidence type="ECO:0000313" key="2">
    <source>
        <dbReference type="Proteomes" id="UP000191094"/>
    </source>
</evidence>
<dbReference type="STRING" id="90241.B0682_07785"/>
<dbReference type="RefSeq" id="WP_078308008.1">
    <property type="nucleotide sequence ID" value="NZ_CP147511.1"/>
</dbReference>
<sequence>MNSTLPTAQPTHSTTSATNFDLPSLHILRTEINVALSDAESHLSEFNDDEEQAPLLLDSYEVMLQLAQVLNLMSLDGGSDLSEALGLSLKLLHDNGDNTDDELIMDISEAIMTLDRYIEFVLLKETLEPILLLPIINKLYTHLGKSQLDKQNFHQRQSGRISISNPEENYQSLSQLPVEVDTLSHAYRAGLAVLLANHGQALSEPQLKKIHTMQQASQIIAQQSNSLFWQASTAAVMDIEKHLPLTHEQKRMFVFIEQQFHDYLSINDKRFADLVSFALKRDNPLSKSIREQYANNALSVEQQEQLNRFLFGPNREVTDTLNQLIQEQINSIKDQVDGFVRGDGNINTQGLGVEDIATELNKLASTLKLLNLDDAAQTVINESQRVSQWQSADPDELDEFLVSMIVAENAAIHMAKLHTPGAVNMLPSNKKVSLHQIDTAHQKLVLESRTTLATVEQAINDYIADDNHDHLHIANLPEMLKQVAGSVRFLSMKDSGNMLNRLANYVQVHLLDKPKPYDDNVLAKIADIVAAVDYQLDGLENNRPVGKHVLNVGHHSLNTLLAA</sequence>
<name>A0A1T0CBW5_9GAMM</name>
<dbReference type="EMBL" id="MUYT01000012">
    <property type="protein sequence ID" value="OOS19835.1"/>
    <property type="molecule type" value="Genomic_DNA"/>
</dbReference>